<keyword evidence="2" id="KW-1185">Reference proteome</keyword>
<sequence length="134" mass="15140">MVTIYRHIPVLPVKLFKDLARAHRYFSNQGKANGPHPLTGEQVAIQTFCTMIIGVEGWEIFLEEMGEEKEPAFTQKEIEDARVKGYRIQGDVRKQKAVNLVEGVVTQLEDIDAELANILHWVFFDALGLEAATT</sequence>
<evidence type="ECO:0000313" key="1">
    <source>
        <dbReference type="EMBL" id="KAK3717421.1"/>
    </source>
</evidence>
<evidence type="ECO:0000313" key="2">
    <source>
        <dbReference type="Proteomes" id="UP001281147"/>
    </source>
</evidence>
<proteinExistence type="predicted"/>
<reference evidence="1" key="1">
    <citation type="submission" date="2023-07" db="EMBL/GenBank/DDBJ databases">
        <title>Black Yeasts Isolated from many extreme environments.</title>
        <authorList>
            <person name="Coleine C."/>
            <person name="Stajich J.E."/>
            <person name="Selbmann L."/>
        </authorList>
    </citation>
    <scope>NUCLEOTIDE SEQUENCE</scope>
    <source>
        <strain evidence="1">CCFEE 5714</strain>
    </source>
</reference>
<name>A0ACC3NJ59_9PEZI</name>
<gene>
    <name evidence="1" type="ORF">LTR37_005810</name>
</gene>
<dbReference type="Proteomes" id="UP001281147">
    <property type="component" value="Unassembled WGS sequence"/>
</dbReference>
<comment type="caution">
    <text evidence="1">The sequence shown here is derived from an EMBL/GenBank/DDBJ whole genome shotgun (WGS) entry which is preliminary data.</text>
</comment>
<protein>
    <submittedName>
        <fullName evidence="1">Uncharacterized protein</fullName>
    </submittedName>
</protein>
<accession>A0ACC3NJ59</accession>
<organism evidence="1 2">
    <name type="scientific">Vermiconidia calcicola</name>
    <dbReference type="NCBI Taxonomy" id="1690605"/>
    <lineage>
        <taxon>Eukaryota</taxon>
        <taxon>Fungi</taxon>
        <taxon>Dikarya</taxon>
        <taxon>Ascomycota</taxon>
        <taxon>Pezizomycotina</taxon>
        <taxon>Dothideomycetes</taxon>
        <taxon>Dothideomycetidae</taxon>
        <taxon>Mycosphaerellales</taxon>
        <taxon>Extremaceae</taxon>
        <taxon>Vermiconidia</taxon>
    </lineage>
</organism>
<dbReference type="EMBL" id="JAUTXU010000037">
    <property type="protein sequence ID" value="KAK3717421.1"/>
    <property type="molecule type" value="Genomic_DNA"/>
</dbReference>